<dbReference type="SUPFAM" id="SSF51445">
    <property type="entry name" value="(Trans)glycosidases"/>
    <property type="match status" value="1"/>
</dbReference>
<protein>
    <submittedName>
        <fullName evidence="2">CAZy families GH13 protein</fullName>
    </submittedName>
</protein>
<feature type="domain" description="Glycosyl hydrolase family 13 catalytic" evidence="1">
    <location>
        <begin position="1"/>
        <end position="105"/>
    </location>
</feature>
<proteinExistence type="predicted"/>
<dbReference type="InterPro" id="IPR006047">
    <property type="entry name" value="GH13_cat_dom"/>
</dbReference>
<dbReference type="Gene3D" id="3.20.20.80">
    <property type="entry name" value="Glycosidases"/>
    <property type="match status" value="1"/>
</dbReference>
<feature type="non-terminal residue" evidence="2">
    <location>
        <position position="1"/>
    </location>
</feature>
<evidence type="ECO:0000259" key="1">
    <source>
        <dbReference type="Pfam" id="PF00128"/>
    </source>
</evidence>
<dbReference type="EMBL" id="KF119666">
    <property type="protein sequence ID" value="AIA86934.1"/>
    <property type="molecule type" value="Genomic_DNA"/>
</dbReference>
<evidence type="ECO:0000313" key="2">
    <source>
        <dbReference type="EMBL" id="AIA86934.1"/>
    </source>
</evidence>
<reference evidence="2" key="1">
    <citation type="journal article" date="2013" name="Environ. Microbiol.">
        <title>Seasonally variable intestinal metagenomes of the red palm weevil (Rhynchophorus ferrugineus).</title>
        <authorList>
            <person name="Jia S."/>
            <person name="Zhang X."/>
            <person name="Zhang G."/>
            <person name="Yin A."/>
            <person name="Zhang S."/>
            <person name="Li F."/>
            <person name="Wang L."/>
            <person name="Zhao D."/>
            <person name="Yun Q."/>
            <person name="Tala"/>
            <person name="Wang J."/>
            <person name="Sun G."/>
            <person name="Baabdullah M."/>
            <person name="Yu X."/>
            <person name="Hu S."/>
            <person name="Al-Mssallem I.S."/>
            <person name="Yu J."/>
        </authorList>
    </citation>
    <scope>NUCLEOTIDE SEQUENCE</scope>
</reference>
<dbReference type="AlphaFoldDB" id="A0A060BVI1"/>
<dbReference type="GO" id="GO:0005975">
    <property type="term" value="P:carbohydrate metabolic process"/>
    <property type="evidence" value="ECO:0007669"/>
    <property type="project" value="InterPro"/>
</dbReference>
<name>A0A060BVI1_9LACO</name>
<accession>A0A060BVI1</accession>
<dbReference type="InterPro" id="IPR017853">
    <property type="entry name" value="GH"/>
</dbReference>
<sequence length="107" mass="12159">NPAVRTEASNIVNFWRNKGVQGFRFDVINVTGKDTVLADSLNPTQEKRYTLIRLSFTNTSKELHQNSFGQGKDIITVGEMSSTSITNSIEYTRPQEHELSMYLLFTI</sequence>
<organism evidence="2">
    <name type="scientific">uncultured Lactobacillus sp</name>
    <dbReference type="NCBI Taxonomy" id="153152"/>
    <lineage>
        <taxon>Bacteria</taxon>
        <taxon>Bacillati</taxon>
        <taxon>Bacillota</taxon>
        <taxon>Bacilli</taxon>
        <taxon>Lactobacillales</taxon>
        <taxon>Lactobacillaceae</taxon>
        <taxon>Lactobacillus</taxon>
        <taxon>environmental samples</taxon>
    </lineage>
</organism>
<dbReference type="Pfam" id="PF00128">
    <property type="entry name" value="Alpha-amylase"/>
    <property type="match status" value="1"/>
</dbReference>